<evidence type="ECO:0000256" key="1">
    <source>
        <dbReference type="SAM" id="Phobius"/>
    </source>
</evidence>
<keyword evidence="1" id="KW-0472">Membrane</keyword>
<dbReference type="RefSeq" id="WP_012479971.1">
    <property type="nucleotide sequence ID" value="NC_010943.1"/>
</dbReference>
<dbReference type="Proteomes" id="UP000008840">
    <property type="component" value="Chromosome"/>
</dbReference>
<evidence type="ECO:0000313" key="2">
    <source>
        <dbReference type="EMBL" id="CAQ45591.1"/>
    </source>
</evidence>
<accession>B2FNT5</accession>
<feature type="transmembrane region" description="Helical" evidence="1">
    <location>
        <begin position="55"/>
        <end position="80"/>
    </location>
</feature>
<proteinExistence type="predicted"/>
<feature type="transmembrane region" description="Helical" evidence="1">
    <location>
        <begin position="156"/>
        <end position="180"/>
    </location>
</feature>
<feature type="transmembrane region" description="Helical" evidence="1">
    <location>
        <begin position="23"/>
        <end position="49"/>
    </location>
</feature>
<dbReference type="EMBL" id="AM743169">
    <property type="protein sequence ID" value="CAQ45591.1"/>
    <property type="molecule type" value="Genomic_DNA"/>
</dbReference>
<evidence type="ECO:0000313" key="3">
    <source>
        <dbReference type="Proteomes" id="UP000008840"/>
    </source>
</evidence>
<reference evidence="2 3" key="1">
    <citation type="journal article" date="2008" name="Genome Biol.">
        <title>The complete genome, comparative and functional analysis of Stenotrophomonas maltophilia reveals an organism heavily shielded by drug resistance determinants.</title>
        <authorList>
            <person name="Crossman L.C."/>
            <person name="Gould V.C."/>
            <person name="Dow J.M."/>
            <person name="Vernikos G.S."/>
            <person name="Okazaki A."/>
            <person name="Sebaihia M."/>
            <person name="Saunders D."/>
            <person name="Arrowsmith C."/>
            <person name="Carver T."/>
            <person name="Peters N."/>
            <person name="Adlem E."/>
            <person name="Kerhornou A."/>
            <person name="Lord A."/>
            <person name="Murphy L."/>
            <person name="Seeger K."/>
            <person name="Squares R."/>
            <person name="Rutter S."/>
            <person name="Quail M.A."/>
            <person name="Rajandream M.A."/>
            <person name="Harris D."/>
            <person name="Churcher C."/>
            <person name="Bentley S.D."/>
            <person name="Parkhill J."/>
            <person name="Thomson N.R."/>
            <person name="Avison M.B."/>
        </authorList>
    </citation>
    <scope>NUCLEOTIDE SEQUENCE [LARGE SCALE GENOMIC DNA]</scope>
    <source>
        <strain evidence="2 3">K279a</strain>
    </source>
</reference>
<dbReference type="HOGENOM" id="CLU_1209203_0_0_6"/>
<protein>
    <submittedName>
        <fullName evidence="2">Transmembrane protein</fullName>
    </submittedName>
</protein>
<dbReference type="KEGG" id="sml:Smlt2088"/>
<keyword evidence="3" id="KW-1185">Reference proteome</keyword>
<keyword evidence="1 2" id="KW-0812">Transmembrane</keyword>
<dbReference type="EnsemblBacteria" id="CAQ45591">
    <property type="protein sequence ID" value="CAQ45591"/>
    <property type="gene ID" value="Smlt2088"/>
</dbReference>
<organism evidence="2 3">
    <name type="scientific">Stenotrophomonas maltophilia (strain K279a)</name>
    <dbReference type="NCBI Taxonomy" id="522373"/>
    <lineage>
        <taxon>Bacteria</taxon>
        <taxon>Pseudomonadati</taxon>
        <taxon>Pseudomonadota</taxon>
        <taxon>Gammaproteobacteria</taxon>
        <taxon>Lysobacterales</taxon>
        <taxon>Lysobacteraceae</taxon>
        <taxon>Stenotrophomonas</taxon>
        <taxon>Stenotrophomonas maltophilia group</taxon>
    </lineage>
</organism>
<feature type="transmembrane region" description="Helical" evidence="1">
    <location>
        <begin position="119"/>
        <end position="136"/>
    </location>
</feature>
<sequence length="229" mass="25130">MEDRPEPLASLHTWMAVAPWRRWLVAGVLLVTGLGVFFAGWFGLAMLLGDNEDGAAMALNAAFVLLLSLVLLPALHYGFLRGFRSSAQGRDRLAFRFGAEDAAPVPAIKWPWSWRLRHAVLYVLGIATLLLVFLPHDNQAAFSAFIGRYSAGRASAGSLTMLVFAWLPLLTLMGVCMLLLRRQFRLRDAGLLDVVGKRLLSAESHWLFSFAAAFAATAFLCRLIGSVAL</sequence>
<dbReference type="AlphaFoldDB" id="B2FNT5"/>
<feature type="transmembrane region" description="Helical" evidence="1">
    <location>
        <begin position="206"/>
        <end position="225"/>
    </location>
</feature>
<dbReference type="PATRIC" id="fig|522373.3.peg.1983"/>
<keyword evidence="1" id="KW-1133">Transmembrane helix</keyword>
<gene>
    <name evidence="2" type="ordered locus">Smlt2088</name>
</gene>
<name>B2FNT5_STRMK</name>